<evidence type="ECO:0000256" key="1">
    <source>
        <dbReference type="SAM" id="Phobius"/>
    </source>
</evidence>
<evidence type="ECO:0000313" key="2">
    <source>
        <dbReference type="EMBL" id="TFD61703.1"/>
    </source>
</evidence>
<comment type="caution">
    <text evidence="2">The sequence shown here is derived from an EMBL/GenBank/DDBJ whole genome shotgun (WGS) entry which is preliminary data.</text>
</comment>
<feature type="transmembrane region" description="Helical" evidence="1">
    <location>
        <begin position="97"/>
        <end position="118"/>
    </location>
</feature>
<reference evidence="2 3" key="1">
    <citation type="submission" date="2019-03" db="EMBL/GenBank/DDBJ databases">
        <title>Genomics of glacier-inhabiting Cryobacterium strains.</title>
        <authorList>
            <person name="Liu Q."/>
            <person name="Xin Y.-H."/>
        </authorList>
    </citation>
    <scope>NUCLEOTIDE SEQUENCE [LARGE SCALE GENOMIC DNA]</scope>
    <source>
        <strain evidence="2 3">Sr39</strain>
    </source>
</reference>
<organism evidence="2 3">
    <name type="scientific">Cryobacterium suzukii</name>
    <dbReference type="NCBI Taxonomy" id="1259198"/>
    <lineage>
        <taxon>Bacteria</taxon>
        <taxon>Bacillati</taxon>
        <taxon>Actinomycetota</taxon>
        <taxon>Actinomycetes</taxon>
        <taxon>Micrococcales</taxon>
        <taxon>Microbacteriaceae</taxon>
        <taxon>Cryobacterium</taxon>
    </lineage>
</organism>
<keyword evidence="1" id="KW-1133">Transmembrane helix</keyword>
<accession>A0A4R9AHM0</accession>
<keyword evidence="1" id="KW-0812">Transmembrane</keyword>
<protein>
    <submittedName>
        <fullName evidence="2">Uncharacterized protein</fullName>
    </submittedName>
</protein>
<proteinExistence type="predicted"/>
<dbReference type="RefSeq" id="WP_134513905.1">
    <property type="nucleotide sequence ID" value="NZ_SOHJ01000004.1"/>
</dbReference>
<dbReference type="AlphaFoldDB" id="A0A4R9AHM0"/>
<sequence length="277" mass="31261">MMNTQQAGDARAQLETRLAYLHNVLRWIDVWSQEKTAITQRYRPLAPLKDKWRLLPFALWAAGLLLVLTVIGTPIIQAQAKAAAYAEGSIRYPNIQMLNVAILMIPVALVLALAVLLMRNKLILPLLHGRAERINKKRAAHNEPVRAEEQIVLAKLNQASRDIAAHIRDFPQAYMYDEAVGFCVQMVRNHRATSISEALNLFETERHRQRMENMQAWQLAEAQRTRKLVAVGNVVNAALTGAAIGSIRQEGARTRATNTANHAATRSHITKEFNKRW</sequence>
<dbReference type="EMBL" id="SOHJ01000004">
    <property type="protein sequence ID" value="TFD61703.1"/>
    <property type="molecule type" value="Genomic_DNA"/>
</dbReference>
<keyword evidence="3" id="KW-1185">Reference proteome</keyword>
<gene>
    <name evidence="2" type="ORF">E3T39_06630</name>
</gene>
<evidence type="ECO:0000313" key="3">
    <source>
        <dbReference type="Proteomes" id="UP000298170"/>
    </source>
</evidence>
<dbReference type="Proteomes" id="UP000298170">
    <property type="component" value="Unassembled WGS sequence"/>
</dbReference>
<name>A0A4R9AHM0_9MICO</name>
<keyword evidence="1" id="KW-0472">Membrane</keyword>
<feature type="transmembrane region" description="Helical" evidence="1">
    <location>
        <begin position="57"/>
        <end position="77"/>
    </location>
</feature>
<dbReference type="OrthoDB" id="4990373at2"/>